<feature type="domain" description="BIG2" evidence="12">
    <location>
        <begin position="1148"/>
        <end position="1232"/>
    </location>
</feature>
<reference evidence="13 14" key="1">
    <citation type="submission" date="2023-06" db="EMBL/GenBank/DDBJ databases">
        <title>Sporosarcina sp. nov., isolated from Korean traditional fermented seafood 'Jeotgal'.</title>
        <authorList>
            <person name="Yang A.I."/>
            <person name="Shin N.-R."/>
        </authorList>
    </citation>
    <scope>NUCLEOTIDE SEQUENCE [LARGE SCALE GENOMIC DNA]</scope>
    <source>
        <strain evidence="13 14">KCTC13119</strain>
    </source>
</reference>
<keyword evidence="5 11" id="KW-0732">Signal</keyword>
<feature type="active site" description="Charge relay system" evidence="8">
    <location>
        <position position="640"/>
    </location>
</feature>
<dbReference type="Pfam" id="PF05922">
    <property type="entry name" value="Inhibitor_I9"/>
    <property type="match status" value="1"/>
</dbReference>
<sequence>MKKQNFTKMLSALLAFILVLSLATPFAASANTDLPSGTQTSETAHNTKAFKDKLSDESTLQQKAAIAEQLNLIGGEATLHEQLQKLSGNEQIPVIIHFSERSVALEKGIKKLNGKPFSATEEKQTKQKVKNQQIRAKKEMVTKGIKFNEGYTYDTVLNGMSGTIKADDLEKLLEVSGVTLIEPDTTVTAFETSKPAKTNLKKPTPSDNKLQEKAPNKQATPAMDTSIGFLGIEALWAEGYEGQGIKVAVLDTGIDADHPEFQGIYKGGKNFVPHTGTDYARPRAADDASETSPLDRPDHRPEFNERGSSFYTSHGTHVAGTIAAIGNNEYGIKGIAPKIDLYAYRVLGAYGSGSTSGIIKAIDTAVIEGMDVINLSLGGGANSETDGASFAINNAMLAGTISVIATGNSGPNRGTMGTPATSRLGIAVGNTTNPEARYFGDAAITIGDYNLSKTLNLMGTTFGQDLATQLNGEYSLIAVPGVGKSSDYAGLDVTGKVALVSRGEIPFVDKIAAAKDNGAVAVIVHNFAGGSNAPGPSGTFLGDAFEFIPTFDMSQTDGDAIRAALTQAEGTITFSNFDNTLTTGDDVNNSSSRGPSTPNFDIKPDVTAPGTNIMSAIPMYKADFPEATYEHAYTRKTGTSMATPHIAGIAALVKQANPTWNAFDVKVALSNTAKVLDTSKYDVFAQGAGRVQAYQAAHPEILAYSMDTANNDGETVENLKGTVTFGPQSLDQAISVNKQILVKNENGNGGTYNATVEVTKGFADATVTIDKPTFTLAGEQLLNVTLTASANTNAKPGDEMLGYIHITGGSTVASLPFAADFGGEAAAEVKDMSITETDLSFNGDGEKDEAMLYFTITGDVGLNFVEIWDIMNPTGGTYEDGYIGYLHAGSSLGAGSYQLPIRGQYNPWDGTGATTIPDGLYTIDFSGQTLSGNPPVIGDYVGPVVVKSTAGTVTGTIEGTTATGAIDDAYIIYQQELVKYGMGYDINTKLNATYEVKNGEEVVTSGPVTLAQDGTYTFELPNLDKANHTVIVKYTDAAGNKAEAVIYNAGDQADDQITYTLNEQALALQTGDTAQLTLTETTTKPDGTTTDKDVTANATFTSADETVATVQNGTVTAVAAGTTEITVTYNDFTAAVTVEVTDQPTGEETVTYTVNKTQMVLGVGQQEQLYVTETTVKPDGTVSEKDVTGQLRYNVVNNTYATVHKGLVTAKQAGKTQVRILIPNRDPMYVYLEVKDLPQNTVTYSVNKTHLNIGVGQQEQLYVTETTVTPEGDVTEKDITGFASYKVIDNTVATVKKGLVTAVAPGQSQVRITIPDKETLYVYLTVEDVPQDVVTYTLNKKELTMQVGQQEQLRVTETTVTPEGETTERDATAQTRFNVVNNTFATVQKGLVTAHATGKTQVRVTLPNGDITLVYLEVKQPAQETVTYAINKNELTLEVGQEDNLTVLATTEHIDGSTTITDVSEQASYTVADPTIASATRGIVTGQQQGTTQITVKYADFTATVDVTVQAPAGPDTITVTEESIAQYLNNKKAKQIIIDITEFTDEKHIVIEQALLKKIEKSEKDVVLQIAGATFTFEDDAIEELRKQTKGDLTIAISQADGSEIKNAISDIFTLAFYKGTGDTKQALNKLDEEIEITLPIDTTKVSSKKVAVLDLTTNKKLKAKYKKSNLEFETKQPGSFVVIND</sequence>
<evidence type="ECO:0000256" key="1">
    <source>
        <dbReference type="ARBA" id="ARBA00011073"/>
    </source>
</evidence>
<evidence type="ECO:0000256" key="5">
    <source>
        <dbReference type="ARBA" id="ARBA00022729"/>
    </source>
</evidence>
<dbReference type="CDD" id="cd07474">
    <property type="entry name" value="Peptidases_S8_subtilisin_Vpr-like"/>
    <property type="match status" value="1"/>
</dbReference>
<comment type="similarity">
    <text evidence="1 8 9">Belongs to the peptidase S8 family.</text>
</comment>
<dbReference type="InterPro" id="IPR000209">
    <property type="entry name" value="Peptidase_S8/S53_dom"/>
</dbReference>
<dbReference type="PRINTS" id="PR00723">
    <property type="entry name" value="SUBTILISIN"/>
</dbReference>
<feature type="region of interest" description="Disordered" evidence="10">
    <location>
        <begin position="275"/>
        <end position="306"/>
    </location>
</feature>
<keyword evidence="6 8" id="KW-0378">Hydrolase</keyword>
<dbReference type="InterPro" id="IPR034213">
    <property type="entry name" value="S8_Vpr-like"/>
</dbReference>
<evidence type="ECO:0000259" key="12">
    <source>
        <dbReference type="SMART" id="SM00635"/>
    </source>
</evidence>
<protein>
    <submittedName>
        <fullName evidence="13">S8 family serine peptidase</fullName>
    </submittedName>
</protein>
<feature type="compositionally biased region" description="Polar residues" evidence="10">
    <location>
        <begin position="583"/>
        <end position="599"/>
    </location>
</feature>
<evidence type="ECO:0000256" key="7">
    <source>
        <dbReference type="ARBA" id="ARBA00022825"/>
    </source>
</evidence>
<feature type="domain" description="BIG2" evidence="12">
    <location>
        <begin position="1424"/>
        <end position="1508"/>
    </location>
</feature>
<dbReference type="SUPFAM" id="SSF49373">
    <property type="entry name" value="Invasin/intimin cell-adhesion fragments"/>
    <property type="match status" value="1"/>
</dbReference>
<dbReference type="InterPro" id="IPR003343">
    <property type="entry name" value="Big_2"/>
</dbReference>
<evidence type="ECO:0000256" key="11">
    <source>
        <dbReference type="SAM" id="SignalP"/>
    </source>
</evidence>
<dbReference type="InterPro" id="IPR037045">
    <property type="entry name" value="S8pro/Inhibitor_I9_sf"/>
</dbReference>
<dbReference type="InterPro" id="IPR003137">
    <property type="entry name" value="PA_domain"/>
</dbReference>
<feature type="signal peptide" evidence="11">
    <location>
        <begin position="1"/>
        <end position="30"/>
    </location>
</feature>
<dbReference type="InterPro" id="IPR022398">
    <property type="entry name" value="Peptidase_S8_His-AS"/>
</dbReference>
<dbReference type="SUPFAM" id="SSF52743">
    <property type="entry name" value="Subtilisin-like"/>
    <property type="match status" value="1"/>
</dbReference>
<dbReference type="EMBL" id="JAUBDI010000012">
    <property type="protein sequence ID" value="MDW0114047.1"/>
    <property type="molecule type" value="Genomic_DNA"/>
</dbReference>
<keyword evidence="3" id="KW-0964">Secreted</keyword>
<dbReference type="SUPFAM" id="SSF52025">
    <property type="entry name" value="PA domain"/>
    <property type="match status" value="1"/>
</dbReference>
<keyword evidence="4 8" id="KW-0645">Protease</keyword>
<dbReference type="SMART" id="SM00635">
    <property type="entry name" value="BID_2"/>
    <property type="match status" value="5"/>
</dbReference>
<dbReference type="PROSITE" id="PS51892">
    <property type="entry name" value="SUBTILASE"/>
    <property type="match status" value="1"/>
</dbReference>
<dbReference type="CDD" id="cd02133">
    <property type="entry name" value="PA_C5a_like"/>
    <property type="match status" value="1"/>
</dbReference>
<dbReference type="InterPro" id="IPR050131">
    <property type="entry name" value="Peptidase_S8_subtilisin-like"/>
</dbReference>
<dbReference type="InterPro" id="IPR046450">
    <property type="entry name" value="PA_dom_sf"/>
</dbReference>
<keyword evidence="14" id="KW-1185">Reference proteome</keyword>
<feature type="domain" description="BIG2" evidence="12">
    <location>
        <begin position="1332"/>
        <end position="1416"/>
    </location>
</feature>
<dbReference type="PROSITE" id="PS00138">
    <property type="entry name" value="SUBTILASE_SER"/>
    <property type="match status" value="1"/>
</dbReference>
<dbReference type="InterPro" id="IPR036852">
    <property type="entry name" value="Peptidase_S8/S53_dom_sf"/>
</dbReference>
<dbReference type="InterPro" id="IPR023827">
    <property type="entry name" value="Peptidase_S8_Asp-AS"/>
</dbReference>
<dbReference type="Gene3D" id="3.50.30.30">
    <property type="match status" value="1"/>
</dbReference>
<feature type="active site" description="Charge relay system" evidence="8">
    <location>
        <position position="251"/>
    </location>
</feature>
<dbReference type="InterPro" id="IPR015500">
    <property type="entry name" value="Peptidase_S8_subtilisin-rel"/>
</dbReference>
<dbReference type="PROSITE" id="PS00136">
    <property type="entry name" value="SUBTILASE_ASP"/>
    <property type="match status" value="1"/>
</dbReference>
<feature type="compositionally biased region" description="Basic and acidic residues" evidence="10">
    <location>
        <begin position="293"/>
        <end position="305"/>
    </location>
</feature>
<dbReference type="InterPro" id="IPR008964">
    <property type="entry name" value="Invasin/intimin_cell_adhesion"/>
</dbReference>
<feature type="region of interest" description="Disordered" evidence="10">
    <location>
        <begin position="195"/>
        <end position="222"/>
    </location>
</feature>
<evidence type="ECO:0000256" key="6">
    <source>
        <dbReference type="ARBA" id="ARBA00022801"/>
    </source>
</evidence>
<dbReference type="RefSeq" id="WP_317944808.1">
    <property type="nucleotide sequence ID" value="NZ_JAUBDI010000012.1"/>
</dbReference>
<dbReference type="Pfam" id="PF02225">
    <property type="entry name" value="PA"/>
    <property type="match status" value="1"/>
</dbReference>
<proteinExistence type="inferred from homology"/>
<dbReference type="Gene3D" id="2.60.40.1080">
    <property type="match status" value="5"/>
</dbReference>
<gene>
    <name evidence="13" type="ORF">QT711_12695</name>
</gene>
<evidence type="ECO:0000256" key="8">
    <source>
        <dbReference type="PROSITE-ProRule" id="PRU01240"/>
    </source>
</evidence>
<name>A0ABU4GCE9_9BACL</name>
<dbReference type="Pfam" id="PF02368">
    <property type="entry name" value="Big_2"/>
    <property type="match status" value="2"/>
</dbReference>
<dbReference type="PANTHER" id="PTHR43806:SF65">
    <property type="entry name" value="SERINE PROTEASE APRX"/>
    <property type="match status" value="1"/>
</dbReference>
<keyword evidence="2" id="KW-0134">Cell wall</keyword>
<evidence type="ECO:0000256" key="3">
    <source>
        <dbReference type="ARBA" id="ARBA00022525"/>
    </source>
</evidence>
<dbReference type="Proteomes" id="UP001282284">
    <property type="component" value="Unassembled WGS sequence"/>
</dbReference>
<keyword evidence="7 8" id="KW-0720">Serine protease</keyword>
<feature type="active site" description="Charge relay system" evidence="8">
    <location>
        <position position="314"/>
    </location>
</feature>
<evidence type="ECO:0000256" key="4">
    <source>
        <dbReference type="ARBA" id="ARBA00022670"/>
    </source>
</evidence>
<dbReference type="PANTHER" id="PTHR43806">
    <property type="entry name" value="PEPTIDASE S8"/>
    <property type="match status" value="1"/>
</dbReference>
<dbReference type="InterPro" id="IPR010259">
    <property type="entry name" value="S8pro/Inhibitor_I9"/>
</dbReference>
<comment type="caution">
    <text evidence="13">The sequence shown here is derived from an EMBL/GenBank/DDBJ whole genome shotgun (WGS) entry which is preliminary data.</text>
</comment>
<evidence type="ECO:0000313" key="14">
    <source>
        <dbReference type="Proteomes" id="UP001282284"/>
    </source>
</evidence>
<feature type="domain" description="BIG2" evidence="12">
    <location>
        <begin position="1055"/>
        <end position="1139"/>
    </location>
</feature>
<dbReference type="Pfam" id="PF00082">
    <property type="entry name" value="Peptidase_S8"/>
    <property type="match status" value="1"/>
</dbReference>
<evidence type="ECO:0000256" key="10">
    <source>
        <dbReference type="SAM" id="MobiDB-lite"/>
    </source>
</evidence>
<dbReference type="Gene3D" id="3.40.50.200">
    <property type="entry name" value="Peptidase S8/S53 domain"/>
    <property type="match status" value="1"/>
</dbReference>
<evidence type="ECO:0000313" key="13">
    <source>
        <dbReference type="EMBL" id="MDW0114047.1"/>
    </source>
</evidence>
<feature type="region of interest" description="Disordered" evidence="10">
    <location>
        <begin position="583"/>
        <end position="605"/>
    </location>
</feature>
<evidence type="ECO:0000256" key="2">
    <source>
        <dbReference type="ARBA" id="ARBA00022512"/>
    </source>
</evidence>
<feature type="chain" id="PRO_5047376419" evidence="11">
    <location>
        <begin position="31"/>
        <end position="1687"/>
    </location>
</feature>
<dbReference type="Gene3D" id="3.30.70.80">
    <property type="entry name" value="Peptidase S8 propeptide/proteinase inhibitor I9"/>
    <property type="match status" value="1"/>
</dbReference>
<organism evidence="13 14">
    <name type="scientific">Sporosarcina saromensis</name>
    <dbReference type="NCBI Taxonomy" id="359365"/>
    <lineage>
        <taxon>Bacteria</taxon>
        <taxon>Bacillati</taxon>
        <taxon>Bacillota</taxon>
        <taxon>Bacilli</taxon>
        <taxon>Bacillales</taxon>
        <taxon>Caryophanaceae</taxon>
        <taxon>Sporosarcina</taxon>
    </lineage>
</organism>
<dbReference type="PROSITE" id="PS00137">
    <property type="entry name" value="SUBTILASE_HIS"/>
    <property type="match status" value="1"/>
</dbReference>
<accession>A0ABU4GCE9</accession>
<feature type="domain" description="BIG2" evidence="12">
    <location>
        <begin position="1236"/>
        <end position="1324"/>
    </location>
</feature>
<dbReference type="InterPro" id="IPR023828">
    <property type="entry name" value="Peptidase_S8_Ser-AS"/>
</dbReference>
<evidence type="ECO:0000256" key="9">
    <source>
        <dbReference type="RuleBase" id="RU003355"/>
    </source>
</evidence>